<dbReference type="InterPro" id="IPR001878">
    <property type="entry name" value="Znf_CCHC"/>
</dbReference>
<dbReference type="PROSITE" id="PS50158">
    <property type="entry name" value="ZF_CCHC"/>
    <property type="match status" value="1"/>
</dbReference>
<evidence type="ECO:0000313" key="3">
    <source>
        <dbReference type="EMBL" id="KAH7958195.1"/>
    </source>
</evidence>
<gene>
    <name evidence="3" type="ORF">HPB51_027819</name>
</gene>
<name>A0A9J6CYW3_RHIMP</name>
<dbReference type="AlphaFoldDB" id="A0A9J6CYW3"/>
<accession>A0A9J6CYW3</accession>
<dbReference type="InterPro" id="IPR036875">
    <property type="entry name" value="Znf_CCHC_sf"/>
</dbReference>
<evidence type="ECO:0000313" key="4">
    <source>
        <dbReference type="Proteomes" id="UP000821866"/>
    </source>
</evidence>
<dbReference type="GO" id="GO:0008270">
    <property type="term" value="F:zinc ion binding"/>
    <property type="evidence" value="ECO:0007669"/>
    <property type="project" value="UniProtKB-KW"/>
</dbReference>
<evidence type="ECO:0000256" key="1">
    <source>
        <dbReference type="PROSITE-ProRule" id="PRU00047"/>
    </source>
</evidence>
<sequence length="162" mass="18714">MTLLSLMLRNDWKQQCEAMTAALYVTSHLIYTAYFFDAKNFEEWSSPQGHRRFGSCHMCGMMGHYIRNCPHKDIFIVKKKSLTDPSFSDYGVCSYWSLAAPVPRSHHLLLSHGRTRRLCCPRIMRWDCSCPQINLSSEHLGLRTSCPAVDRINKHRGFQSAI</sequence>
<evidence type="ECO:0000259" key="2">
    <source>
        <dbReference type="PROSITE" id="PS50158"/>
    </source>
</evidence>
<dbReference type="EMBL" id="JABSTU010004418">
    <property type="protein sequence ID" value="KAH7958195.1"/>
    <property type="molecule type" value="Genomic_DNA"/>
</dbReference>
<comment type="caution">
    <text evidence="3">The sequence shown here is derived from an EMBL/GenBank/DDBJ whole genome shotgun (WGS) entry which is preliminary data.</text>
</comment>
<feature type="domain" description="CCHC-type" evidence="2">
    <location>
        <begin position="56"/>
        <end position="70"/>
    </location>
</feature>
<dbReference type="Proteomes" id="UP000821866">
    <property type="component" value="Unassembled WGS sequence"/>
</dbReference>
<organism evidence="3 4">
    <name type="scientific">Rhipicephalus microplus</name>
    <name type="common">Cattle tick</name>
    <name type="synonym">Boophilus microplus</name>
    <dbReference type="NCBI Taxonomy" id="6941"/>
    <lineage>
        <taxon>Eukaryota</taxon>
        <taxon>Metazoa</taxon>
        <taxon>Ecdysozoa</taxon>
        <taxon>Arthropoda</taxon>
        <taxon>Chelicerata</taxon>
        <taxon>Arachnida</taxon>
        <taxon>Acari</taxon>
        <taxon>Parasitiformes</taxon>
        <taxon>Ixodida</taxon>
        <taxon>Ixodoidea</taxon>
        <taxon>Ixodidae</taxon>
        <taxon>Rhipicephalinae</taxon>
        <taxon>Rhipicephalus</taxon>
        <taxon>Boophilus</taxon>
    </lineage>
</organism>
<keyword evidence="4" id="KW-1185">Reference proteome</keyword>
<dbReference type="VEuPathDB" id="VectorBase:LOC119178562"/>
<protein>
    <recommendedName>
        <fullName evidence="2">CCHC-type domain-containing protein</fullName>
    </recommendedName>
</protein>
<keyword evidence="1" id="KW-0863">Zinc-finger</keyword>
<keyword evidence="1" id="KW-0479">Metal-binding</keyword>
<dbReference type="SUPFAM" id="SSF57756">
    <property type="entry name" value="Retrovirus zinc finger-like domains"/>
    <property type="match status" value="1"/>
</dbReference>
<keyword evidence="1" id="KW-0862">Zinc</keyword>
<reference evidence="3" key="2">
    <citation type="submission" date="2021-09" db="EMBL/GenBank/DDBJ databases">
        <authorList>
            <person name="Jia N."/>
            <person name="Wang J."/>
            <person name="Shi W."/>
            <person name="Du L."/>
            <person name="Sun Y."/>
            <person name="Zhan W."/>
            <person name="Jiang J."/>
            <person name="Wang Q."/>
            <person name="Zhang B."/>
            <person name="Ji P."/>
            <person name="Sakyi L.B."/>
            <person name="Cui X."/>
            <person name="Yuan T."/>
            <person name="Jiang B."/>
            <person name="Yang W."/>
            <person name="Lam T.T.-Y."/>
            <person name="Chang Q."/>
            <person name="Ding S."/>
            <person name="Wang X."/>
            <person name="Zhu J."/>
            <person name="Ruan X."/>
            <person name="Zhao L."/>
            <person name="Wei J."/>
            <person name="Que T."/>
            <person name="Du C."/>
            <person name="Cheng J."/>
            <person name="Dai P."/>
            <person name="Han X."/>
            <person name="Huang E."/>
            <person name="Gao Y."/>
            <person name="Liu J."/>
            <person name="Shao H."/>
            <person name="Ye R."/>
            <person name="Li L."/>
            <person name="Wei W."/>
            <person name="Wang X."/>
            <person name="Wang C."/>
            <person name="Huo Q."/>
            <person name="Li W."/>
            <person name="Guo W."/>
            <person name="Chen H."/>
            <person name="Chen S."/>
            <person name="Zhou L."/>
            <person name="Zhou L."/>
            <person name="Ni X."/>
            <person name="Tian J."/>
            <person name="Zhou Y."/>
            <person name="Sheng Y."/>
            <person name="Liu T."/>
            <person name="Pan Y."/>
            <person name="Xia L."/>
            <person name="Li J."/>
            <person name="Zhao F."/>
            <person name="Cao W."/>
        </authorList>
    </citation>
    <scope>NUCLEOTIDE SEQUENCE</scope>
    <source>
        <strain evidence="3">Rmic-2018</strain>
        <tissue evidence="3">Larvae</tissue>
    </source>
</reference>
<dbReference type="GO" id="GO:0003676">
    <property type="term" value="F:nucleic acid binding"/>
    <property type="evidence" value="ECO:0007669"/>
    <property type="project" value="InterPro"/>
</dbReference>
<proteinExistence type="predicted"/>
<reference evidence="3" key="1">
    <citation type="journal article" date="2020" name="Cell">
        <title>Large-Scale Comparative Analyses of Tick Genomes Elucidate Their Genetic Diversity and Vector Capacities.</title>
        <authorList>
            <consortium name="Tick Genome and Microbiome Consortium (TIGMIC)"/>
            <person name="Jia N."/>
            <person name="Wang J."/>
            <person name="Shi W."/>
            <person name="Du L."/>
            <person name="Sun Y."/>
            <person name="Zhan W."/>
            <person name="Jiang J.F."/>
            <person name="Wang Q."/>
            <person name="Zhang B."/>
            <person name="Ji P."/>
            <person name="Bell-Sakyi L."/>
            <person name="Cui X.M."/>
            <person name="Yuan T.T."/>
            <person name="Jiang B.G."/>
            <person name="Yang W.F."/>
            <person name="Lam T.T."/>
            <person name="Chang Q.C."/>
            <person name="Ding S.J."/>
            <person name="Wang X.J."/>
            <person name="Zhu J.G."/>
            <person name="Ruan X.D."/>
            <person name="Zhao L."/>
            <person name="Wei J.T."/>
            <person name="Ye R.Z."/>
            <person name="Que T.C."/>
            <person name="Du C.H."/>
            <person name="Zhou Y.H."/>
            <person name="Cheng J.X."/>
            <person name="Dai P.F."/>
            <person name="Guo W.B."/>
            <person name="Han X.H."/>
            <person name="Huang E.J."/>
            <person name="Li L.F."/>
            <person name="Wei W."/>
            <person name="Gao Y.C."/>
            <person name="Liu J.Z."/>
            <person name="Shao H.Z."/>
            <person name="Wang X."/>
            <person name="Wang C.C."/>
            <person name="Yang T.C."/>
            <person name="Huo Q.B."/>
            <person name="Li W."/>
            <person name="Chen H.Y."/>
            <person name="Chen S.E."/>
            <person name="Zhou L.G."/>
            <person name="Ni X.B."/>
            <person name="Tian J.H."/>
            <person name="Sheng Y."/>
            <person name="Liu T."/>
            <person name="Pan Y.S."/>
            <person name="Xia L.Y."/>
            <person name="Li J."/>
            <person name="Zhao F."/>
            <person name="Cao W.C."/>
        </authorList>
    </citation>
    <scope>NUCLEOTIDE SEQUENCE</scope>
    <source>
        <strain evidence="3">Rmic-2018</strain>
    </source>
</reference>